<organism evidence="2 3">
    <name type="scientific">Zancudomyces culisetae</name>
    <name type="common">Gut fungus</name>
    <name type="synonym">Smittium culisetae</name>
    <dbReference type="NCBI Taxonomy" id="1213189"/>
    <lineage>
        <taxon>Eukaryota</taxon>
        <taxon>Fungi</taxon>
        <taxon>Fungi incertae sedis</taxon>
        <taxon>Zoopagomycota</taxon>
        <taxon>Kickxellomycotina</taxon>
        <taxon>Harpellomycetes</taxon>
        <taxon>Harpellales</taxon>
        <taxon>Legeriomycetaceae</taxon>
        <taxon>Zancudomyces</taxon>
    </lineage>
</organism>
<evidence type="ECO:0000256" key="1">
    <source>
        <dbReference type="SAM" id="MobiDB-lite"/>
    </source>
</evidence>
<name>A0A1R1PY86_ZANCU</name>
<sequence length="271" mass="30303">MTSSTNGKNIEKVRTAELSNKLLNITIPTRMACPLDDTLREIMNTLGKFGNILDITAMKSKVGNFYIGNRTCILFEPAEGNTENIPPTLEVNGTALRWFWKGCPKQCNHCKVYGHIRTECTEWKLANFPREVEAEYQAKRKKHDDQKNSENTAKQAQVTREEPTAHATQAPAPTLTQMNMDSQLPMLVNNPFTALMGQNGDREISTQAISIQPPHPGESGIEENYNVKNTEPTNNNDIYMSDSILSSLSSTFGDQDQVMEEANSIFAEQNT</sequence>
<feature type="compositionally biased region" description="Polar residues" evidence="1">
    <location>
        <begin position="149"/>
        <end position="158"/>
    </location>
</feature>
<proteinExistence type="predicted"/>
<comment type="caution">
    <text evidence="2">The sequence shown here is derived from an EMBL/GenBank/DDBJ whole genome shotgun (WGS) entry which is preliminary data.</text>
</comment>
<keyword evidence="3" id="KW-1185">Reference proteome</keyword>
<gene>
    <name evidence="2" type="ORF">AX774_g563</name>
</gene>
<evidence type="ECO:0008006" key="4">
    <source>
        <dbReference type="Google" id="ProtNLM"/>
    </source>
</evidence>
<feature type="compositionally biased region" description="Basic and acidic residues" evidence="1">
    <location>
        <begin position="136"/>
        <end position="148"/>
    </location>
</feature>
<dbReference type="AlphaFoldDB" id="A0A1R1PY86"/>
<evidence type="ECO:0000313" key="2">
    <source>
        <dbReference type="EMBL" id="OMH85877.1"/>
    </source>
</evidence>
<protein>
    <recommendedName>
        <fullName evidence="4">CCHC-type domain-containing protein</fullName>
    </recommendedName>
</protein>
<reference evidence="3" key="1">
    <citation type="submission" date="2017-01" db="EMBL/GenBank/DDBJ databases">
        <authorList>
            <person name="Wang Y."/>
            <person name="White M."/>
            <person name="Kvist S."/>
            <person name="Moncalvo J.-M."/>
        </authorList>
    </citation>
    <scope>NUCLEOTIDE SEQUENCE [LARGE SCALE GENOMIC DNA]</scope>
    <source>
        <strain evidence="3">COL-18-3</strain>
    </source>
</reference>
<dbReference type="Proteomes" id="UP000188320">
    <property type="component" value="Unassembled WGS sequence"/>
</dbReference>
<accession>A0A1R1PY86</accession>
<dbReference type="EMBL" id="LSSK01000033">
    <property type="protein sequence ID" value="OMH85877.1"/>
    <property type="molecule type" value="Genomic_DNA"/>
</dbReference>
<evidence type="ECO:0000313" key="3">
    <source>
        <dbReference type="Proteomes" id="UP000188320"/>
    </source>
</evidence>
<feature type="region of interest" description="Disordered" evidence="1">
    <location>
        <begin position="136"/>
        <end position="173"/>
    </location>
</feature>